<evidence type="ECO:0000313" key="2">
    <source>
        <dbReference type="EMBL" id="AMN48405.1"/>
    </source>
</evidence>
<name>A0A127FEQ9_STEDE</name>
<organism evidence="2 3">
    <name type="scientific">Steroidobacter denitrificans</name>
    <dbReference type="NCBI Taxonomy" id="465721"/>
    <lineage>
        <taxon>Bacteria</taxon>
        <taxon>Pseudomonadati</taxon>
        <taxon>Pseudomonadota</taxon>
        <taxon>Gammaproteobacteria</taxon>
        <taxon>Steroidobacterales</taxon>
        <taxon>Steroidobacteraceae</taxon>
        <taxon>Steroidobacter</taxon>
    </lineage>
</organism>
<dbReference type="KEGG" id="sdf:ACG33_15125"/>
<dbReference type="EMBL" id="CP011971">
    <property type="protein sequence ID" value="AMN48405.1"/>
    <property type="molecule type" value="Genomic_DNA"/>
</dbReference>
<reference evidence="2 3" key="1">
    <citation type="submission" date="2015-06" db="EMBL/GenBank/DDBJ databases">
        <title>A Comprehensive Approach to Explore the Metabolic and Phylogenetic Diversity of Bacterial Steroid Degradation in the Environment: Testosterone as an Example.</title>
        <authorList>
            <person name="Yang F.-C."/>
            <person name="Chen Y.-L."/>
            <person name="Yu C.-P."/>
            <person name="Tang S.-L."/>
            <person name="Wang P.-H."/>
            <person name="Ismail W."/>
            <person name="Wang C.-H."/>
            <person name="Yang C.-Y."/>
            <person name="Chiang Y.-R."/>
        </authorList>
    </citation>
    <scope>NUCLEOTIDE SEQUENCE [LARGE SCALE GENOMIC DNA]</scope>
    <source>
        <strain evidence="2 3">DSM 18526</strain>
    </source>
</reference>
<dbReference type="InterPro" id="IPR011009">
    <property type="entry name" value="Kinase-like_dom_sf"/>
</dbReference>
<keyword evidence="3" id="KW-1185">Reference proteome</keyword>
<accession>A0A127FEQ9</accession>
<gene>
    <name evidence="2" type="ORF">ACG33_15125</name>
</gene>
<dbReference type="PANTHER" id="PTHR43883:SF1">
    <property type="entry name" value="GLUCONOKINASE"/>
    <property type="match status" value="1"/>
</dbReference>
<dbReference type="STRING" id="465721.ACG33_15125"/>
<dbReference type="AlphaFoldDB" id="A0A127FEQ9"/>
<dbReference type="InterPro" id="IPR052732">
    <property type="entry name" value="Cell-binding_unc_protein"/>
</dbReference>
<dbReference type="SUPFAM" id="SSF56112">
    <property type="entry name" value="Protein kinase-like (PK-like)"/>
    <property type="match status" value="1"/>
</dbReference>
<dbReference type="Pfam" id="PF01636">
    <property type="entry name" value="APH"/>
    <property type="match status" value="1"/>
</dbReference>
<evidence type="ECO:0000259" key="1">
    <source>
        <dbReference type="Pfam" id="PF01636"/>
    </source>
</evidence>
<protein>
    <recommendedName>
        <fullName evidence="1">Aminoglycoside phosphotransferase domain-containing protein</fullName>
    </recommendedName>
</protein>
<dbReference type="Proteomes" id="UP000070250">
    <property type="component" value="Chromosome"/>
</dbReference>
<dbReference type="PANTHER" id="PTHR43883">
    <property type="entry name" value="SLR0207 PROTEIN"/>
    <property type="match status" value="1"/>
</dbReference>
<sequence length="347" mass="39526">MNIVPPHCAVPFAMKTRFLRHPGSYPHAPADVEFIETHFACVFLAGRYAYKLKKPIRFYEIDFTTVELRRTYCELEFTLNMRLAEAVYIAVVPLLSTGKTLTIDSAAGGTIVDWLVKMHRLPRERMLDARAAAGPIGQEELRELVAKLVAYYARAHRAAWDGPEYLRRLELETRQRRTELLAYESSLGECPIERIVAGQVEFLQVFAKTLEARCAAGRIVDAHGDLRPEHILLGENPQIIDCLEFSAALRLLDTAEEIMFLALECEQLDRADLAHEITALYRELSGDFVSQNLLDFYSSRRAMVRALICVRHLDEPMDEDLRRRWIERGHGYLAKALDAITHALAVS</sequence>
<evidence type="ECO:0000313" key="3">
    <source>
        <dbReference type="Proteomes" id="UP000070250"/>
    </source>
</evidence>
<feature type="domain" description="Aminoglycoside phosphotransferase" evidence="1">
    <location>
        <begin position="131"/>
        <end position="244"/>
    </location>
</feature>
<dbReference type="PATRIC" id="fig|465721.4.peg.3232"/>
<dbReference type="InterPro" id="IPR002575">
    <property type="entry name" value="Aminoglycoside_PTrfase"/>
</dbReference>
<proteinExistence type="predicted"/>